<comment type="caution">
    <text evidence="1">The sequence shown here is derived from an EMBL/GenBank/DDBJ whole genome shotgun (WGS) entry which is preliminary data.</text>
</comment>
<proteinExistence type="predicted"/>
<sequence length="206" mass="23165">MFPGTLSLPAQNALAVLSQSGILAQAYMAGGSALALQLGHRQSVDFDFFSPVEFEPQTIADQLKTKGEFTLDQLTPKTVLGTFGGVRLSLFHYTYALIDKTTPYEGIALAGPKDIAAMKLVAITDRGSKKDFIDLYMLAKLRFALAEMLTFYEQKYHLLTENKLIILKSLQYFDDAETMEMPVMLSSIDWDEVKKFFVQEVKQLWK</sequence>
<reference evidence="1 2" key="1">
    <citation type="journal article" date="2016" name="Nat. Commun.">
        <title>Thousands of microbial genomes shed light on interconnected biogeochemical processes in an aquifer system.</title>
        <authorList>
            <person name="Anantharaman K."/>
            <person name="Brown C.T."/>
            <person name="Hug L.A."/>
            <person name="Sharon I."/>
            <person name="Castelle C.J."/>
            <person name="Probst A.J."/>
            <person name="Thomas B.C."/>
            <person name="Singh A."/>
            <person name="Wilkins M.J."/>
            <person name="Karaoz U."/>
            <person name="Brodie E.L."/>
            <person name="Williams K.H."/>
            <person name="Hubbard S.S."/>
            <person name="Banfield J.F."/>
        </authorList>
    </citation>
    <scope>NUCLEOTIDE SEQUENCE [LARGE SCALE GENOMIC DNA]</scope>
</reference>
<dbReference type="EMBL" id="MFIZ01000025">
    <property type="protein sequence ID" value="OGG11531.1"/>
    <property type="molecule type" value="Genomic_DNA"/>
</dbReference>
<evidence type="ECO:0000313" key="2">
    <source>
        <dbReference type="Proteomes" id="UP000177268"/>
    </source>
</evidence>
<accession>A0A1F5ZGM6</accession>
<dbReference type="Pfam" id="PF08843">
    <property type="entry name" value="AbiEii"/>
    <property type="match status" value="2"/>
</dbReference>
<gene>
    <name evidence="1" type="ORF">A2Z00_02785</name>
</gene>
<name>A0A1F5ZGM6_9BACT</name>
<protein>
    <recommendedName>
        <fullName evidence="3">Nucleotidyl transferase AbiEii toxin, Type IV TA system</fullName>
    </recommendedName>
</protein>
<dbReference type="InterPro" id="IPR014942">
    <property type="entry name" value="AbiEii"/>
</dbReference>
<dbReference type="Proteomes" id="UP000177268">
    <property type="component" value="Unassembled WGS sequence"/>
</dbReference>
<dbReference type="AlphaFoldDB" id="A0A1F5ZGM6"/>
<organism evidence="1 2">
    <name type="scientific">Candidatus Gottesmanbacteria bacterium RBG_13_45_10</name>
    <dbReference type="NCBI Taxonomy" id="1798370"/>
    <lineage>
        <taxon>Bacteria</taxon>
        <taxon>Candidatus Gottesmaniibacteriota</taxon>
    </lineage>
</organism>
<evidence type="ECO:0000313" key="1">
    <source>
        <dbReference type="EMBL" id="OGG11531.1"/>
    </source>
</evidence>
<dbReference type="STRING" id="1798370.A2Z00_02785"/>
<evidence type="ECO:0008006" key="3">
    <source>
        <dbReference type="Google" id="ProtNLM"/>
    </source>
</evidence>